<dbReference type="SMART" id="SM00448">
    <property type="entry name" value="REC"/>
    <property type="match status" value="1"/>
</dbReference>
<dbReference type="InterPro" id="IPR004358">
    <property type="entry name" value="Sig_transdc_His_kin-like_C"/>
</dbReference>
<evidence type="ECO:0000256" key="1">
    <source>
        <dbReference type="ARBA" id="ARBA00000085"/>
    </source>
</evidence>
<dbReference type="InterPro" id="IPR011006">
    <property type="entry name" value="CheY-like_superfamily"/>
</dbReference>
<feature type="domain" description="Histidine kinase" evidence="8">
    <location>
        <begin position="912"/>
        <end position="1136"/>
    </location>
</feature>
<dbReference type="NCBIfam" id="TIGR00229">
    <property type="entry name" value="sensory_box"/>
    <property type="match status" value="4"/>
</dbReference>
<dbReference type="Gene3D" id="3.30.450.40">
    <property type="match status" value="2"/>
</dbReference>
<name>A0A317T6S2_9CHLB</name>
<dbReference type="CDD" id="cd00082">
    <property type="entry name" value="HisKA"/>
    <property type="match status" value="1"/>
</dbReference>
<dbReference type="SMART" id="SM00388">
    <property type="entry name" value="HisKA"/>
    <property type="match status" value="1"/>
</dbReference>
<dbReference type="InterPro" id="IPR036890">
    <property type="entry name" value="HATPase_C_sf"/>
</dbReference>
<dbReference type="Pfam" id="PF02518">
    <property type="entry name" value="HATPase_c"/>
    <property type="match status" value="1"/>
</dbReference>
<dbReference type="InterPro" id="IPR001789">
    <property type="entry name" value="Sig_transdc_resp-reg_receiver"/>
</dbReference>
<dbReference type="PROSITE" id="PS50112">
    <property type="entry name" value="PAS"/>
    <property type="match status" value="3"/>
</dbReference>
<dbReference type="GO" id="GO:0000155">
    <property type="term" value="F:phosphorelay sensor kinase activity"/>
    <property type="evidence" value="ECO:0007669"/>
    <property type="project" value="InterPro"/>
</dbReference>
<dbReference type="EMBL" id="PDNZ01000003">
    <property type="protein sequence ID" value="PWW82392.1"/>
    <property type="molecule type" value="Genomic_DNA"/>
</dbReference>
<dbReference type="InterPro" id="IPR003594">
    <property type="entry name" value="HATPase_dom"/>
</dbReference>
<evidence type="ECO:0000256" key="7">
    <source>
        <dbReference type="SAM" id="Coils"/>
    </source>
</evidence>
<dbReference type="InterPro" id="IPR036097">
    <property type="entry name" value="HisK_dim/P_sf"/>
</dbReference>
<feature type="coiled-coil region" evidence="7">
    <location>
        <begin position="5"/>
        <end position="42"/>
    </location>
</feature>
<dbReference type="InterPro" id="IPR013655">
    <property type="entry name" value="PAS_fold_3"/>
</dbReference>
<evidence type="ECO:0000259" key="9">
    <source>
        <dbReference type="PROSITE" id="PS50110"/>
    </source>
</evidence>
<evidence type="ECO:0000259" key="10">
    <source>
        <dbReference type="PROSITE" id="PS50112"/>
    </source>
</evidence>
<dbReference type="SUPFAM" id="SSF47384">
    <property type="entry name" value="Homodimeric domain of signal transducing histidine kinase"/>
    <property type="match status" value="1"/>
</dbReference>
<gene>
    <name evidence="12" type="ORF">CR164_05170</name>
</gene>
<dbReference type="SMART" id="SM00387">
    <property type="entry name" value="HATPase_c"/>
    <property type="match status" value="1"/>
</dbReference>
<dbReference type="SUPFAM" id="SSF55781">
    <property type="entry name" value="GAF domain-like"/>
    <property type="match status" value="2"/>
</dbReference>
<accession>A0A317T6S2</accession>
<dbReference type="Gene3D" id="3.30.565.10">
    <property type="entry name" value="Histidine kinase-like ATPase, C-terminal domain"/>
    <property type="match status" value="1"/>
</dbReference>
<evidence type="ECO:0000313" key="12">
    <source>
        <dbReference type="EMBL" id="PWW82392.1"/>
    </source>
</evidence>
<dbReference type="RefSeq" id="WP_110022866.1">
    <property type="nucleotide sequence ID" value="NZ_PDNZ01000003.1"/>
</dbReference>
<dbReference type="EC" id="2.7.13.3" evidence="2"/>
<dbReference type="PRINTS" id="PR00344">
    <property type="entry name" value="BCTRLSENSOR"/>
</dbReference>
<dbReference type="CDD" id="cd00156">
    <property type="entry name" value="REC"/>
    <property type="match status" value="1"/>
</dbReference>
<keyword evidence="12" id="KW-0413">Isomerase</keyword>
<dbReference type="SUPFAM" id="SSF55785">
    <property type="entry name" value="PYP-like sensor domain (PAS domain)"/>
    <property type="match status" value="4"/>
</dbReference>
<dbReference type="Pfam" id="PF13426">
    <property type="entry name" value="PAS_9"/>
    <property type="match status" value="2"/>
</dbReference>
<comment type="catalytic activity">
    <reaction evidence="1">
        <text>ATP + protein L-histidine = ADP + protein N-phospho-L-histidine.</text>
        <dbReference type="EC" id="2.7.13.3"/>
    </reaction>
</comment>
<evidence type="ECO:0000313" key="13">
    <source>
        <dbReference type="Proteomes" id="UP000246278"/>
    </source>
</evidence>
<dbReference type="Pfam" id="PF00512">
    <property type="entry name" value="HisKA"/>
    <property type="match status" value="1"/>
</dbReference>
<evidence type="ECO:0000256" key="6">
    <source>
        <dbReference type="PROSITE-ProRule" id="PRU00169"/>
    </source>
</evidence>
<dbReference type="Gene3D" id="1.10.287.130">
    <property type="match status" value="1"/>
</dbReference>
<dbReference type="PROSITE" id="PS50113">
    <property type="entry name" value="PAC"/>
    <property type="match status" value="1"/>
</dbReference>
<evidence type="ECO:0000256" key="2">
    <source>
        <dbReference type="ARBA" id="ARBA00012438"/>
    </source>
</evidence>
<dbReference type="GO" id="GO:0016853">
    <property type="term" value="F:isomerase activity"/>
    <property type="evidence" value="ECO:0007669"/>
    <property type="project" value="UniProtKB-KW"/>
</dbReference>
<feature type="domain" description="PAS" evidence="10">
    <location>
        <begin position="764"/>
        <end position="844"/>
    </location>
</feature>
<dbReference type="InterPro" id="IPR005467">
    <property type="entry name" value="His_kinase_dom"/>
</dbReference>
<keyword evidence="4" id="KW-0808">Transferase</keyword>
<dbReference type="InterPro" id="IPR000014">
    <property type="entry name" value="PAS"/>
</dbReference>
<evidence type="ECO:0000256" key="5">
    <source>
        <dbReference type="ARBA" id="ARBA00022777"/>
    </source>
</evidence>
<dbReference type="SMART" id="SM00065">
    <property type="entry name" value="GAF"/>
    <property type="match status" value="2"/>
</dbReference>
<keyword evidence="13" id="KW-1185">Reference proteome</keyword>
<dbReference type="Pfam" id="PF00072">
    <property type="entry name" value="Response_reg"/>
    <property type="match status" value="1"/>
</dbReference>
<evidence type="ECO:0000256" key="3">
    <source>
        <dbReference type="ARBA" id="ARBA00022553"/>
    </source>
</evidence>
<dbReference type="InterPro" id="IPR052162">
    <property type="entry name" value="Sensor_kinase/Photoreceptor"/>
</dbReference>
<dbReference type="SUPFAM" id="SSF52172">
    <property type="entry name" value="CheY-like"/>
    <property type="match status" value="1"/>
</dbReference>
<dbReference type="Gene3D" id="3.40.50.2300">
    <property type="match status" value="1"/>
</dbReference>
<dbReference type="InterPro" id="IPR035965">
    <property type="entry name" value="PAS-like_dom_sf"/>
</dbReference>
<dbReference type="PANTHER" id="PTHR43304:SF1">
    <property type="entry name" value="PAC DOMAIN-CONTAINING PROTEIN"/>
    <property type="match status" value="1"/>
</dbReference>
<evidence type="ECO:0000259" key="8">
    <source>
        <dbReference type="PROSITE" id="PS50109"/>
    </source>
</evidence>
<dbReference type="PROSITE" id="PS50109">
    <property type="entry name" value="HIS_KIN"/>
    <property type="match status" value="1"/>
</dbReference>
<dbReference type="InterPro" id="IPR003018">
    <property type="entry name" value="GAF"/>
</dbReference>
<dbReference type="InterPro" id="IPR003661">
    <property type="entry name" value="HisK_dim/P_dom"/>
</dbReference>
<evidence type="ECO:0000256" key="4">
    <source>
        <dbReference type="ARBA" id="ARBA00022679"/>
    </source>
</evidence>
<dbReference type="InterPro" id="IPR000700">
    <property type="entry name" value="PAS-assoc_C"/>
</dbReference>
<comment type="caution">
    <text evidence="12">The sequence shown here is derived from an EMBL/GenBank/DDBJ whole genome shotgun (WGS) entry which is preliminary data.</text>
</comment>
<feature type="domain" description="Response regulatory" evidence="9">
    <location>
        <begin position="1157"/>
        <end position="1274"/>
    </location>
</feature>
<keyword evidence="3" id="KW-0597">Phosphoprotein</keyword>
<evidence type="ECO:0000259" key="11">
    <source>
        <dbReference type="PROSITE" id="PS50113"/>
    </source>
</evidence>
<dbReference type="Gene3D" id="3.30.450.20">
    <property type="entry name" value="PAS domain"/>
    <property type="match status" value="4"/>
</dbReference>
<comment type="caution">
    <text evidence="6">Lacks conserved residue(s) required for the propagation of feature annotation.</text>
</comment>
<reference evidence="13" key="1">
    <citation type="submission" date="2017-10" db="EMBL/GenBank/DDBJ databases">
        <authorList>
            <person name="Gaisin V.A."/>
            <person name="Rysina M.S."/>
            <person name="Grouzdev D.S."/>
        </authorList>
    </citation>
    <scope>NUCLEOTIDE SEQUENCE [LARGE SCALE GENOMIC DNA]</scope>
    <source>
        <strain evidence="13">V1</strain>
    </source>
</reference>
<dbReference type="SMART" id="SM00086">
    <property type="entry name" value="PAC"/>
    <property type="match status" value="4"/>
</dbReference>
<dbReference type="PROSITE" id="PS50110">
    <property type="entry name" value="RESPONSE_REGULATORY"/>
    <property type="match status" value="1"/>
</dbReference>
<feature type="domain" description="PAC" evidence="11">
    <location>
        <begin position="840"/>
        <end position="892"/>
    </location>
</feature>
<dbReference type="Pfam" id="PF13185">
    <property type="entry name" value="GAF_2"/>
    <property type="match status" value="1"/>
</dbReference>
<keyword evidence="5" id="KW-0418">Kinase</keyword>
<protein>
    <recommendedName>
        <fullName evidence="2">histidine kinase</fullName>
        <ecNumber evidence="2">2.7.13.3</ecNumber>
    </recommendedName>
</protein>
<organism evidence="12 13">
    <name type="scientific">Prosthecochloris marina</name>
    <dbReference type="NCBI Taxonomy" id="2017681"/>
    <lineage>
        <taxon>Bacteria</taxon>
        <taxon>Pseudomonadati</taxon>
        <taxon>Chlorobiota</taxon>
        <taxon>Chlorobiia</taxon>
        <taxon>Chlorobiales</taxon>
        <taxon>Chlorobiaceae</taxon>
        <taxon>Prosthecochloris</taxon>
    </lineage>
</organism>
<keyword evidence="7" id="KW-0175">Coiled coil</keyword>
<feature type="domain" description="PAS" evidence="10">
    <location>
        <begin position="632"/>
        <end position="703"/>
    </location>
</feature>
<dbReference type="OrthoDB" id="9783713at2"/>
<proteinExistence type="predicted"/>
<feature type="domain" description="PAS" evidence="10">
    <location>
        <begin position="509"/>
        <end position="579"/>
    </location>
</feature>
<dbReference type="SUPFAM" id="SSF55874">
    <property type="entry name" value="ATPase domain of HSP90 chaperone/DNA topoisomerase II/histidine kinase"/>
    <property type="match status" value="1"/>
</dbReference>
<dbReference type="Pfam" id="PF01590">
    <property type="entry name" value="GAF"/>
    <property type="match status" value="1"/>
</dbReference>
<dbReference type="InterPro" id="IPR029016">
    <property type="entry name" value="GAF-like_dom_sf"/>
</dbReference>
<dbReference type="Proteomes" id="UP000246278">
    <property type="component" value="Unassembled WGS sequence"/>
</dbReference>
<dbReference type="Pfam" id="PF08447">
    <property type="entry name" value="PAS_3"/>
    <property type="match status" value="2"/>
</dbReference>
<dbReference type="AlphaFoldDB" id="A0A317T6S2"/>
<dbReference type="CDD" id="cd00130">
    <property type="entry name" value="PAS"/>
    <property type="match status" value="4"/>
</dbReference>
<dbReference type="SMART" id="SM00091">
    <property type="entry name" value="PAS"/>
    <property type="match status" value="4"/>
</dbReference>
<sequence>MVPDNRELQTLYSELESTKRELECLRKASASLEQKNRQLNIVLESTDTGYWSWNIQTGELTVNERWAAITGHTMASLQPINIDLWKKLCHPDDLATSKYLLEKHFAGANECYEVEARIRHKKGHWVWVANRGKVIEWDKAGKPVHMVGSLQKIKGGKKSAENLTDYSAKQESEKKLKKQLEFEHLIIDISSKLINLTIEQIDPVIDDILKIIGEYMQADRSYTFQFYDNNNLMDNTHEWCVEGIRPEIDTLKGLSTKSFPWWMEKVRNNETILIPDVSKLPPEAAAEKKTLERQNIKSLIVIPLTSNTNLFGYIGLDAVRKPRYWQPETITVLQLVGAIIANTLIRKQAEQLLETELDLAVKLSGSKSLEETLNLCLATAISISDMDCGSIYLVEPADKSFSLSAHKGLPKNFLKHSESYFPGVMKGNPLYSRISGTGTPYFKQAGKEGLNAIAILPVHYKNDVIACLNVASHRLEHVPNFAKKALETIASHIGAAIMQARHEAETAETKKNLETLFNTIDDFLFIIDTEGRIIHTNDTVLYDLNYTPEEIARSHILDFHPIHEREQAIKNLKSLFAGKTDLCMLPLQTKEGDLIPVETKVSRGIWNNKPVLFGISRDITDRLRAEKALRKSEQRFRELTEQLPQPVFECDLETRVTYANNSTLQLFDYTYEDLEQHLTTFDLAIPEDHSLLHNCRKKLFEGSHLETLEFTALTRKGKTFPAILYVTTIVVDESITGFRSVVLNLTKHKEIEDALRESELKKRMLQKYQNLLHNIPGIIYTTDQKGEIDFLFSPKVLSITGYSAKEIHALPKGWVSIIHPDDRKEYLNACRTARYNLEPIIQSYRIRTKTGHEKWIEDRKAPLLCSDGSFTGADGIMFDITKQAVAESEKHEIELKLQQAQRLETIGTLAGGIAHDFNNILTPIMGYAEMLKQLIPLGETTTNYLDEIQKASKRAKNLVERILAFSRLEESHQTPLNPATIITEALKLARPSIPSTITIETDIDNNVGNILADASQMHQLIVNLCTNAYHAMEKTGGKLTIRLRSLQPDPAHLKSQPKLQDKPYVLLTVTDTGSGMDSKTMERIFEPFFTTKPVNKGTGLGLSVAHGIITQHKGVITASSKPGKGTTFCIYLPLIHKEESLHSSNPSGETKTRGESSILLVDDESSTVKMMEVFLENNGHRVKTTNSAPEAFEILCHKPDLFDLLITNVTMPEMTGIALARKTHHIRPDLPIFLMTSREIDQELQRTMKNYGVKTLLRKPINFSILQREIQEIME</sequence>
<dbReference type="InterPro" id="IPR001610">
    <property type="entry name" value="PAC"/>
</dbReference>
<dbReference type="PANTHER" id="PTHR43304">
    <property type="entry name" value="PHYTOCHROME-LIKE PROTEIN CPH1"/>
    <property type="match status" value="1"/>
</dbReference>